<keyword evidence="3" id="KW-1185">Reference proteome</keyword>
<reference evidence="2 3" key="1">
    <citation type="journal article" date="2019" name="Nat. Plants">
        <title>Genome sequencing of Musa balbisiana reveals subgenome evolution and function divergence in polyploid bananas.</title>
        <authorList>
            <person name="Yao X."/>
        </authorList>
    </citation>
    <scope>NUCLEOTIDE SEQUENCE [LARGE SCALE GENOMIC DNA]</scope>
    <source>
        <strain evidence="3">cv. DH-PKW</strain>
        <tissue evidence="2">Leaves</tissue>
    </source>
</reference>
<protein>
    <submittedName>
        <fullName evidence="2">Uncharacterized protein</fullName>
    </submittedName>
</protein>
<gene>
    <name evidence="2" type="ORF">C4D60_Mb03t00040</name>
</gene>
<dbReference type="Proteomes" id="UP000317650">
    <property type="component" value="Chromosome 3"/>
</dbReference>
<name>A0A4S8J6H2_MUSBA</name>
<dbReference type="EMBL" id="PYDT01000006">
    <property type="protein sequence ID" value="THU57110.1"/>
    <property type="molecule type" value="Genomic_DNA"/>
</dbReference>
<organism evidence="2 3">
    <name type="scientific">Musa balbisiana</name>
    <name type="common">Banana</name>
    <dbReference type="NCBI Taxonomy" id="52838"/>
    <lineage>
        <taxon>Eukaryota</taxon>
        <taxon>Viridiplantae</taxon>
        <taxon>Streptophyta</taxon>
        <taxon>Embryophyta</taxon>
        <taxon>Tracheophyta</taxon>
        <taxon>Spermatophyta</taxon>
        <taxon>Magnoliopsida</taxon>
        <taxon>Liliopsida</taxon>
        <taxon>Zingiberales</taxon>
        <taxon>Musaceae</taxon>
        <taxon>Musa</taxon>
    </lineage>
</organism>
<evidence type="ECO:0000313" key="3">
    <source>
        <dbReference type="Proteomes" id="UP000317650"/>
    </source>
</evidence>
<evidence type="ECO:0000256" key="1">
    <source>
        <dbReference type="SAM" id="MobiDB-lite"/>
    </source>
</evidence>
<evidence type="ECO:0000313" key="2">
    <source>
        <dbReference type="EMBL" id="THU57110.1"/>
    </source>
</evidence>
<feature type="compositionally biased region" description="Low complexity" evidence="1">
    <location>
        <begin position="1"/>
        <end position="16"/>
    </location>
</feature>
<comment type="caution">
    <text evidence="2">The sequence shown here is derived from an EMBL/GenBank/DDBJ whole genome shotgun (WGS) entry which is preliminary data.</text>
</comment>
<sequence length="124" mass="13400">MASSPALASPSSHSSPGDVRVRTLPLSSNSSSDEKATRALEALMWPHDLDSTVSESLLGNLRECYSILEGYVLLAPKPGQQAYDPIPKGFTLTLDALEARLRFPCTSLSVPAIPGGTFHHPRWR</sequence>
<proteinExistence type="predicted"/>
<accession>A0A4S8J6H2</accession>
<dbReference type="AlphaFoldDB" id="A0A4S8J6H2"/>
<feature type="region of interest" description="Disordered" evidence="1">
    <location>
        <begin position="1"/>
        <end position="33"/>
    </location>
</feature>